<dbReference type="InterPro" id="IPR036866">
    <property type="entry name" value="RibonucZ/Hydroxyglut_hydro"/>
</dbReference>
<dbReference type="GeneID" id="35001183"/>
<evidence type="ECO:0000313" key="1">
    <source>
        <dbReference type="EMBL" id="SEI84067.1"/>
    </source>
</evidence>
<gene>
    <name evidence="1" type="ORF">SAMN05444271_10949</name>
</gene>
<name>A0A1H6U3B7_9EURY</name>
<proteinExistence type="predicted"/>
<dbReference type="SUPFAM" id="SSF56281">
    <property type="entry name" value="Metallo-hydrolase/oxidoreductase"/>
    <property type="match status" value="1"/>
</dbReference>
<dbReference type="STRING" id="1073996.SAMN05444271_10949"/>
<accession>A0A2H4PYK6</accession>
<evidence type="ECO:0000313" key="2">
    <source>
        <dbReference type="Proteomes" id="UP000198888"/>
    </source>
</evidence>
<dbReference type="RefSeq" id="WP_089672161.1">
    <property type="nucleotide sequence ID" value="NZ_CP024845.1"/>
</dbReference>
<dbReference type="Gene3D" id="3.60.15.10">
    <property type="entry name" value="Ribonuclease Z/Hydroxyacylglutathione hydrolase-like"/>
    <property type="match status" value="1"/>
</dbReference>
<dbReference type="Proteomes" id="UP000198888">
    <property type="component" value="Unassembled WGS sequence"/>
</dbReference>
<reference evidence="1 2" key="1">
    <citation type="submission" date="2016-10" db="EMBL/GenBank/DDBJ databases">
        <authorList>
            <person name="de Groot N.N."/>
        </authorList>
    </citation>
    <scope>NUCLEOTIDE SEQUENCE [LARGE SCALE GENOMIC DNA]</scope>
    <source>
        <strain evidence="1 2">DSM 22187</strain>
    </source>
</reference>
<dbReference type="AlphaFoldDB" id="A0A1H6U3B7"/>
<organism evidence="1 2">
    <name type="scientific">Halohasta litchfieldiae</name>
    <dbReference type="NCBI Taxonomy" id="1073996"/>
    <lineage>
        <taxon>Archaea</taxon>
        <taxon>Methanobacteriati</taxon>
        <taxon>Methanobacteriota</taxon>
        <taxon>Stenosarchaea group</taxon>
        <taxon>Halobacteria</taxon>
        <taxon>Halobacteriales</taxon>
        <taxon>Haloferacaceae</taxon>
        <taxon>Halohasta</taxon>
    </lineage>
</organism>
<dbReference type="OrthoDB" id="169463at2157"/>
<dbReference type="EMBL" id="FNYR01000009">
    <property type="protein sequence ID" value="SEI84067.1"/>
    <property type="molecule type" value="Genomic_DNA"/>
</dbReference>
<keyword evidence="2" id="KW-1185">Reference proteome</keyword>
<sequence>MPMKGNGSTALREIDRFEGGVGWIAYPDEAMERASHALATDDGLWLVDPVDADGLDDLLAEFGDVAGVVVCLDRHKRDAAKIARRHDVAVHLPTWMSGVASKIDAPIERFTGELGESGYELFEIRTSSLPPWQEAGLHNPDTGTLVVPESVGTADYFLTDGERLGVHPMLRLSPPRDALDRYSPDRILVGHGDGVLTDAASALDTALSTSTRDAASLYGKTVKQFLLG</sequence>
<accession>A0A1H6U3B7</accession>
<dbReference type="KEGG" id="hae:halTADL_0357"/>
<evidence type="ECO:0008006" key="3">
    <source>
        <dbReference type="Google" id="ProtNLM"/>
    </source>
</evidence>
<protein>
    <recommendedName>
        <fullName evidence="3">Glyoxylase, beta-lactamase superfamily II</fullName>
    </recommendedName>
</protein>